<dbReference type="OrthoDB" id="7374867at2"/>
<gene>
    <name evidence="5" type="ORF">RSO01_03780</name>
</gene>
<keyword evidence="1 4" id="KW-0732">Signal</keyword>
<dbReference type="Proteomes" id="UP000321058">
    <property type="component" value="Unassembled WGS sequence"/>
</dbReference>
<protein>
    <submittedName>
        <fullName evidence="5">ABC transporter periplasmic component</fullName>
    </submittedName>
</protein>
<dbReference type="Pfam" id="PF01547">
    <property type="entry name" value="SBP_bac_1"/>
    <property type="match status" value="1"/>
</dbReference>
<keyword evidence="3" id="KW-0479">Metal-binding</keyword>
<dbReference type="GO" id="GO:0046872">
    <property type="term" value="F:metal ion binding"/>
    <property type="evidence" value="ECO:0007669"/>
    <property type="project" value="UniProtKB-KW"/>
</dbReference>
<evidence type="ECO:0000256" key="1">
    <source>
        <dbReference type="ARBA" id="ARBA00022729"/>
    </source>
</evidence>
<keyword evidence="2" id="KW-0574">Periplasm</keyword>
<dbReference type="AlphaFoldDB" id="A0A512N2K0"/>
<organism evidence="5 6">
    <name type="scientific">Reyranella soli</name>
    <dbReference type="NCBI Taxonomy" id="1230389"/>
    <lineage>
        <taxon>Bacteria</taxon>
        <taxon>Pseudomonadati</taxon>
        <taxon>Pseudomonadota</taxon>
        <taxon>Alphaproteobacteria</taxon>
        <taxon>Hyphomicrobiales</taxon>
        <taxon>Reyranellaceae</taxon>
        <taxon>Reyranella</taxon>
    </lineage>
</organism>
<dbReference type="EMBL" id="BKAJ01000004">
    <property type="protein sequence ID" value="GEP53212.1"/>
    <property type="molecule type" value="Genomic_DNA"/>
</dbReference>
<dbReference type="Gene3D" id="3.40.190.10">
    <property type="entry name" value="Periplasmic binding protein-like II"/>
    <property type="match status" value="2"/>
</dbReference>
<dbReference type="PIRSF" id="PIRSF002825">
    <property type="entry name" value="CfbpA"/>
    <property type="match status" value="1"/>
</dbReference>
<dbReference type="InterPro" id="IPR006059">
    <property type="entry name" value="SBP"/>
</dbReference>
<proteinExistence type="predicted"/>
<keyword evidence="6" id="KW-1185">Reference proteome</keyword>
<dbReference type="PANTHER" id="PTHR30006:SF24">
    <property type="entry name" value="SLL0237 PROTEIN"/>
    <property type="match status" value="1"/>
</dbReference>
<evidence type="ECO:0000256" key="4">
    <source>
        <dbReference type="SAM" id="SignalP"/>
    </source>
</evidence>
<comment type="caution">
    <text evidence="5">The sequence shown here is derived from an EMBL/GenBank/DDBJ whole genome shotgun (WGS) entry which is preliminary data.</text>
</comment>
<sequence>MIMRRRTLLGAAALLPFGARIVSAAPPAETITPALIEAAKKEGKVSYYTAMDLSVAEPMAKAFEAKFPGIKVAVERTGAERLFNRLAQETASNIKRCDVVNSSDAAHFITWKREGWLQPYVTVDIAENVAPEMRDPDGAFANQRTHLSPMAYNIGLVKPEDAPKAFNDLLDPKYAGKLVKGHPGYSGTIMTATQQVARELGWGYFEKLAKQKVMQVQSATEPPKKLEAGERAVAVDGSDYLFWMARERGVPIEVVYPVEGTPLISNPMAVFKAAPNPNAARLLFAWIMSGEGQEFIVNLSGQYPANLKVKAKAGRPPLSSIKTLREDPVEVEKTADEIKAKYARIFKV</sequence>
<feature type="binding site" evidence="3">
    <location>
        <position position="240"/>
    </location>
    <ligand>
        <name>Fe cation</name>
        <dbReference type="ChEBI" id="CHEBI:24875"/>
    </ligand>
</feature>
<evidence type="ECO:0000313" key="5">
    <source>
        <dbReference type="EMBL" id="GEP53212.1"/>
    </source>
</evidence>
<evidence type="ECO:0000256" key="2">
    <source>
        <dbReference type="ARBA" id="ARBA00022764"/>
    </source>
</evidence>
<dbReference type="PANTHER" id="PTHR30006">
    <property type="entry name" value="THIAMINE-BINDING PERIPLASMIC PROTEIN-RELATED"/>
    <property type="match status" value="1"/>
</dbReference>
<evidence type="ECO:0000256" key="3">
    <source>
        <dbReference type="PIRSR" id="PIRSR002825-1"/>
    </source>
</evidence>
<feature type="chain" id="PRO_5022239264" evidence="4">
    <location>
        <begin position="25"/>
        <end position="348"/>
    </location>
</feature>
<feature type="signal peptide" evidence="4">
    <location>
        <begin position="1"/>
        <end position="24"/>
    </location>
</feature>
<name>A0A512N2K0_9HYPH</name>
<dbReference type="InterPro" id="IPR026045">
    <property type="entry name" value="Ferric-bd"/>
</dbReference>
<evidence type="ECO:0000313" key="6">
    <source>
        <dbReference type="Proteomes" id="UP000321058"/>
    </source>
</evidence>
<dbReference type="SUPFAM" id="SSF53850">
    <property type="entry name" value="Periplasmic binding protein-like II"/>
    <property type="match status" value="1"/>
</dbReference>
<reference evidence="5 6" key="1">
    <citation type="submission" date="2019-07" db="EMBL/GenBank/DDBJ databases">
        <title>Whole genome shotgun sequence of Reyranella soli NBRC 108950.</title>
        <authorList>
            <person name="Hosoyama A."/>
            <person name="Uohara A."/>
            <person name="Ohji S."/>
            <person name="Ichikawa N."/>
        </authorList>
    </citation>
    <scope>NUCLEOTIDE SEQUENCE [LARGE SCALE GENOMIC DNA]</scope>
    <source>
        <strain evidence="5 6">NBRC 108950</strain>
    </source>
</reference>
<accession>A0A512N2K0</accession>
<keyword evidence="3" id="KW-0408">Iron</keyword>